<sequence>MNGMETWHTPYDDQRYERPVRRSALLAWLIRLPLLGATAIILLFLLAALYLALHQLQFTQLIYPGVSAFGVDLSGMTHQQAMAALAARFTYGESAVFTFRDGERFWQRTAAELGVSYDPLQTVEEAFKIGRGGNLLENLSEQADAWLNGVAIQPRVVFDQSQAAAWLRQIAAEVNRPVLDASLSLNGTQVIATASQIGREVDVEATLGLLRQVILTLTTGAEIPLVIRETPPAVREVEEAAAKVRIALSSPIQLYLPVTREGDPGPWQASTEFISGLLNIRRVENGDGTARYTVSASAEPLRAFLIELAPQLRIEPRNARFVFNEARRELLPIEDSIEGRELDIETSLKAFEAAIFRPDNRRVPLSFITVKPTAHSQATAAELGITEKIVEATTFFYGSTAERRTNIQVAAQRFHGLVIAPGEVFSFNKYIGDISPETGYETGLVIYGDRTIEGVGGGVCQVSTTIFQAAFFGAFPIVERYPHGYRVGYYESGTATANGRRYSAGVGMDATVYAPIIDLKFRNDTPYHILIAVNFVPSKQSLTITFYSTNSGRVVEVSGPRLSNVVPHGKPKYTESPSVRPGETRQIDYAVDGVDVRVWRTIRNLDGQILVNSEEFFSRYVPWSAQFLVAPGYAPRQR</sequence>
<dbReference type="EMBL" id="PGTK01000013">
    <property type="protein sequence ID" value="PJF30246.1"/>
    <property type="molecule type" value="Genomic_DNA"/>
</dbReference>
<dbReference type="Proteomes" id="UP000228921">
    <property type="component" value="Unassembled WGS sequence"/>
</dbReference>
<evidence type="ECO:0000313" key="4">
    <source>
        <dbReference type="Proteomes" id="UP000228921"/>
    </source>
</evidence>
<protein>
    <recommendedName>
        <fullName evidence="2">YoaR-like putative peptidoglycan binding domain-containing protein</fullName>
    </recommendedName>
</protein>
<dbReference type="InterPro" id="IPR022029">
    <property type="entry name" value="YoaR-like_PG-bd"/>
</dbReference>
<dbReference type="InterPro" id="IPR007391">
    <property type="entry name" value="Vancomycin_resist_VanW"/>
</dbReference>
<dbReference type="PANTHER" id="PTHR35788">
    <property type="entry name" value="EXPORTED PROTEIN-RELATED"/>
    <property type="match status" value="1"/>
</dbReference>
<keyword evidence="1" id="KW-0812">Transmembrane</keyword>
<dbReference type="AlphaFoldDB" id="A0A2M8NY76"/>
<feature type="transmembrane region" description="Helical" evidence="1">
    <location>
        <begin position="25"/>
        <end position="53"/>
    </location>
</feature>
<reference evidence="3 4" key="1">
    <citation type="submission" date="2017-11" db="EMBL/GenBank/DDBJ databases">
        <title>Evolution of Phototrophy in the Chloroflexi Phylum Driven by Horizontal Gene Transfer.</title>
        <authorList>
            <person name="Ward L.M."/>
            <person name="Hemp J."/>
            <person name="Shih P.M."/>
            <person name="Mcglynn S.E."/>
            <person name="Fischer W."/>
        </authorList>
    </citation>
    <scope>NUCLEOTIDE SEQUENCE [LARGE SCALE GENOMIC DNA]</scope>
    <source>
        <strain evidence="3">CP2_2F</strain>
    </source>
</reference>
<proteinExistence type="predicted"/>
<gene>
    <name evidence="3" type="ORF">CUN51_08460</name>
</gene>
<name>A0A2M8NY76_9CHLR</name>
<evidence type="ECO:0000256" key="1">
    <source>
        <dbReference type="SAM" id="Phobius"/>
    </source>
</evidence>
<feature type="domain" description="YoaR-like putative peptidoglycan binding" evidence="2">
    <location>
        <begin position="278"/>
        <end position="363"/>
    </location>
</feature>
<evidence type="ECO:0000259" key="2">
    <source>
        <dbReference type="Pfam" id="PF12229"/>
    </source>
</evidence>
<feature type="domain" description="YoaR-like putative peptidoglycan binding" evidence="2">
    <location>
        <begin position="106"/>
        <end position="215"/>
    </location>
</feature>
<dbReference type="Pfam" id="PF12229">
    <property type="entry name" value="PG_binding_4"/>
    <property type="match status" value="2"/>
</dbReference>
<dbReference type="PANTHER" id="PTHR35788:SF1">
    <property type="entry name" value="EXPORTED PROTEIN"/>
    <property type="match status" value="1"/>
</dbReference>
<dbReference type="InterPro" id="IPR052913">
    <property type="entry name" value="Glycopeptide_resist_protein"/>
</dbReference>
<keyword evidence="1" id="KW-0472">Membrane</keyword>
<keyword evidence="1" id="KW-1133">Transmembrane helix</keyword>
<organism evidence="3 4">
    <name type="scientific">Candidatus Thermofonsia Clade 1 bacterium</name>
    <dbReference type="NCBI Taxonomy" id="2364210"/>
    <lineage>
        <taxon>Bacteria</taxon>
        <taxon>Bacillati</taxon>
        <taxon>Chloroflexota</taxon>
        <taxon>Candidatus Thermofontia</taxon>
        <taxon>Candidatus Thermofonsia Clade 1</taxon>
    </lineage>
</organism>
<comment type="caution">
    <text evidence="3">The sequence shown here is derived from an EMBL/GenBank/DDBJ whole genome shotgun (WGS) entry which is preliminary data.</text>
</comment>
<dbReference type="Pfam" id="PF04294">
    <property type="entry name" value="VanW"/>
    <property type="match status" value="1"/>
</dbReference>
<accession>A0A2M8NY76</accession>
<evidence type="ECO:0000313" key="3">
    <source>
        <dbReference type="EMBL" id="PJF30246.1"/>
    </source>
</evidence>